<keyword evidence="2" id="KW-0812">Transmembrane</keyword>
<feature type="compositionally biased region" description="Basic and acidic residues" evidence="1">
    <location>
        <begin position="369"/>
        <end position="384"/>
    </location>
</feature>
<dbReference type="KEGG" id="plue:EWM63_25415"/>
<feature type="region of interest" description="Disordered" evidence="1">
    <location>
        <begin position="369"/>
        <end position="433"/>
    </location>
</feature>
<dbReference type="OrthoDB" id="6286374at2"/>
<sequence length="445" mass="48292">MFNSETLEVAIGMAFLFLMMSLVCTGIREYIEGFLKWRAMDLERAVRTLLDDRDGQVAAYFYGHPLISSLYQGSYDPAVLATTGKWESRWKILRALLRRDAPPDAAARNMPRAGRRHLPSYIPSELFAKALIDIVGRGPAGVDAEHTASDAVTVELLRERAAAIGSPILRRVVLSAIDYSKGDLNQLQLDLQRWFDGSMDRAAGWYKRRTQAILFGLGLAAAVSLNVDALYVMERLTNDKALRSAVVTAAGRLPESVDRMMPTAGTGAPAVLALDAPALQAAEKARDLLREIGMPMGWVHLGGMGFFEGMRPVQLCKSVRASACTGSREHPSYARIAAGWLITAIGVMLGAPFWFDVLNRFMVIRSTVKPHEKSPEEGSEDRKGARPPPPAQSLSPVQAEPPAPAMTGPTGGGGARALAAPPPEAADFVPHAWRDGVVNEKEIPL</sequence>
<proteinExistence type="predicted"/>
<protein>
    <submittedName>
        <fullName evidence="3">Uncharacterized protein</fullName>
    </submittedName>
</protein>
<accession>A0A4P6L2X1</accession>
<evidence type="ECO:0000256" key="2">
    <source>
        <dbReference type="SAM" id="Phobius"/>
    </source>
</evidence>
<feature type="transmembrane region" description="Helical" evidence="2">
    <location>
        <begin position="336"/>
        <end position="355"/>
    </location>
</feature>
<gene>
    <name evidence="3" type="ORF">EWM63_25415</name>
</gene>
<keyword evidence="2" id="KW-1133">Transmembrane helix</keyword>
<dbReference type="AlphaFoldDB" id="A0A4P6L2X1"/>
<feature type="transmembrane region" description="Helical" evidence="2">
    <location>
        <begin position="12"/>
        <end position="31"/>
    </location>
</feature>
<evidence type="ECO:0000256" key="1">
    <source>
        <dbReference type="SAM" id="MobiDB-lite"/>
    </source>
</evidence>
<keyword evidence="4" id="KW-1185">Reference proteome</keyword>
<feature type="transmembrane region" description="Helical" evidence="2">
    <location>
        <begin position="212"/>
        <end position="233"/>
    </location>
</feature>
<keyword evidence="2" id="KW-0472">Membrane</keyword>
<organism evidence="3 4">
    <name type="scientific">Pseudoduganella lutea</name>
    <dbReference type="NCBI Taxonomy" id="321985"/>
    <lineage>
        <taxon>Bacteria</taxon>
        <taxon>Pseudomonadati</taxon>
        <taxon>Pseudomonadota</taxon>
        <taxon>Betaproteobacteria</taxon>
        <taxon>Burkholderiales</taxon>
        <taxon>Oxalobacteraceae</taxon>
        <taxon>Telluria group</taxon>
        <taxon>Pseudoduganella</taxon>
    </lineage>
</organism>
<dbReference type="Proteomes" id="UP000290637">
    <property type="component" value="Chromosome"/>
</dbReference>
<name>A0A4P6L2X1_9BURK</name>
<dbReference type="RefSeq" id="WP_130189019.1">
    <property type="nucleotide sequence ID" value="NZ_CP035913.1"/>
</dbReference>
<evidence type="ECO:0000313" key="3">
    <source>
        <dbReference type="EMBL" id="QBE65910.1"/>
    </source>
</evidence>
<evidence type="ECO:0000313" key="4">
    <source>
        <dbReference type="Proteomes" id="UP000290637"/>
    </source>
</evidence>
<dbReference type="EMBL" id="CP035913">
    <property type="protein sequence ID" value="QBE65910.1"/>
    <property type="molecule type" value="Genomic_DNA"/>
</dbReference>
<reference evidence="3 4" key="1">
    <citation type="submission" date="2019-02" db="EMBL/GenBank/DDBJ databases">
        <title>Draft Genome Sequences of Six Type Strains of the Genus Massilia.</title>
        <authorList>
            <person name="Miess H."/>
            <person name="Frediansyhah A."/>
            <person name="Gross H."/>
        </authorList>
    </citation>
    <scope>NUCLEOTIDE SEQUENCE [LARGE SCALE GENOMIC DNA]</scope>
    <source>
        <strain evidence="3 4">DSM 17473</strain>
    </source>
</reference>